<dbReference type="InterPro" id="IPR058680">
    <property type="entry name" value="NBD_SMAX1-like"/>
</dbReference>
<keyword evidence="7" id="KW-1185">Reference proteome</keyword>
<organism evidence="6 7">
    <name type="scientific">Paspalum notatum var. saurae</name>
    <dbReference type="NCBI Taxonomy" id="547442"/>
    <lineage>
        <taxon>Eukaryota</taxon>
        <taxon>Viridiplantae</taxon>
        <taxon>Streptophyta</taxon>
        <taxon>Embryophyta</taxon>
        <taxon>Tracheophyta</taxon>
        <taxon>Spermatophyta</taxon>
        <taxon>Magnoliopsida</taxon>
        <taxon>Liliopsida</taxon>
        <taxon>Poales</taxon>
        <taxon>Poaceae</taxon>
        <taxon>PACMAD clade</taxon>
        <taxon>Panicoideae</taxon>
        <taxon>Andropogonodae</taxon>
        <taxon>Paspaleae</taxon>
        <taxon>Paspalinae</taxon>
        <taxon>Paspalum</taxon>
    </lineage>
</organism>
<dbReference type="InterPro" id="IPR027417">
    <property type="entry name" value="P-loop_NTPase"/>
</dbReference>
<evidence type="ECO:0000256" key="4">
    <source>
        <dbReference type="SAM" id="MobiDB-lite"/>
    </source>
</evidence>
<feature type="region of interest" description="Disordered" evidence="4">
    <location>
        <begin position="727"/>
        <end position="750"/>
    </location>
</feature>
<feature type="compositionally biased region" description="Low complexity" evidence="4">
    <location>
        <begin position="179"/>
        <end position="204"/>
    </location>
</feature>
<dbReference type="EMBL" id="CP144751">
    <property type="protein sequence ID" value="WVZ85579.1"/>
    <property type="molecule type" value="Genomic_DNA"/>
</dbReference>
<dbReference type="PROSITE" id="PS51903">
    <property type="entry name" value="CLP_R"/>
    <property type="match status" value="1"/>
</dbReference>
<name>A0AAQ3U630_PASNO</name>
<dbReference type="SUPFAM" id="SSF52540">
    <property type="entry name" value="P-loop containing nucleoside triphosphate hydrolases"/>
    <property type="match status" value="1"/>
</dbReference>
<dbReference type="PANTHER" id="PTHR43572">
    <property type="entry name" value="CHAPERONE PROTEIN CLPD, CHLOROPLASTIC"/>
    <property type="match status" value="1"/>
</dbReference>
<feature type="domain" description="Clp R" evidence="5">
    <location>
        <begin position="9"/>
        <end position="179"/>
    </location>
</feature>
<gene>
    <name evidence="6" type="ORF">U9M48_032491</name>
</gene>
<evidence type="ECO:0000313" key="7">
    <source>
        <dbReference type="Proteomes" id="UP001341281"/>
    </source>
</evidence>
<feature type="region of interest" description="Disordered" evidence="4">
    <location>
        <begin position="179"/>
        <end position="217"/>
    </location>
</feature>
<proteinExistence type="inferred from homology"/>
<dbReference type="InterPro" id="IPR051650">
    <property type="entry name" value="SL_signaling_regulator"/>
</dbReference>
<dbReference type="Gene3D" id="3.40.50.300">
    <property type="entry name" value="P-loop containing nucleotide triphosphate hydrolases"/>
    <property type="match status" value="1"/>
</dbReference>
<dbReference type="AlphaFoldDB" id="A0AAQ3U630"/>
<dbReference type="PANTHER" id="PTHR43572:SF31">
    <property type="entry name" value="PROTEIN SMAX1-LIKE 3"/>
    <property type="match status" value="1"/>
</dbReference>
<keyword evidence="2 3" id="KW-0677">Repeat</keyword>
<protein>
    <recommendedName>
        <fullName evidence="5">Clp R domain-containing protein</fullName>
    </recommendedName>
</protein>
<evidence type="ECO:0000313" key="6">
    <source>
        <dbReference type="EMBL" id="WVZ85579.1"/>
    </source>
</evidence>
<dbReference type="SUPFAM" id="SSF81923">
    <property type="entry name" value="Double Clp-N motif"/>
    <property type="match status" value="1"/>
</dbReference>
<accession>A0AAQ3U630</accession>
<dbReference type="Gene3D" id="1.10.1780.10">
    <property type="entry name" value="Clp, N-terminal domain"/>
    <property type="match status" value="1"/>
</dbReference>
<feature type="region of interest" description="Disordered" evidence="4">
    <location>
        <begin position="601"/>
        <end position="621"/>
    </location>
</feature>
<evidence type="ECO:0000256" key="1">
    <source>
        <dbReference type="ARBA" id="ARBA00008675"/>
    </source>
</evidence>
<comment type="similarity">
    <text evidence="1">Belongs to the ClpA/ClpB family.</text>
</comment>
<dbReference type="InterPro" id="IPR036628">
    <property type="entry name" value="Clp_N_dom_sf"/>
</dbReference>
<evidence type="ECO:0000256" key="2">
    <source>
        <dbReference type="ARBA" id="ARBA00022737"/>
    </source>
</evidence>
<evidence type="ECO:0000256" key="3">
    <source>
        <dbReference type="PROSITE-ProRule" id="PRU01251"/>
    </source>
</evidence>
<reference evidence="6 7" key="1">
    <citation type="submission" date="2024-02" db="EMBL/GenBank/DDBJ databases">
        <title>High-quality chromosome-scale genome assembly of Pensacola bahiagrass (Paspalum notatum Flugge var. saurae).</title>
        <authorList>
            <person name="Vega J.M."/>
            <person name="Podio M."/>
            <person name="Orjuela J."/>
            <person name="Siena L.A."/>
            <person name="Pessino S.C."/>
            <person name="Combes M.C."/>
            <person name="Mariac C."/>
            <person name="Albertini E."/>
            <person name="Pupilli F."/>
            <person name="Ortiz J.P.A."/>
            <person name="Leblanc O."/>
        </authorList>
    </citation>
    <scope>NUCLEOTIDE SEQUENCE [LARGE SCALE GENOMIC DNA]</scope>
    <source>
        <strain evidence="6">R1</strain>
        <tissue evidence="6">Leaf</tissue>
    </source>
</reference>
<dbReference type="InterPro" id="IPR004176">
    <property type="entry name" value="Clp_R_N"/>
</dbReference>
<dbReference type="Pfam" id="PF23569">
    <property type="entry name" value="NBD_SMAX1"/>
    <property type="match status" value="1"/>
</dbReference>
<evidence type="ECO:0000259" key="5">
    <source>
        <dbReference type="PROSITE" id="PS51903"/>
    </source>
</evidence>
<feature type="region of interest" description="Disordered" evidence="4">
    <location>
        <begin position="832"/>
        <end position="870"/>
    </location>
</feature>
<dbReference type="Proteomes" id="UP001341281">
    <property type="component" value="Chromosome 07"/>
</dbReference>
<sequence length="901" mass="96191">MRAGVGCTVQQSLTAEAAAVVKQAVSLARRRGNAQVTPLHVASAMLAAPAGLLRAACLRSHSHPLQCKALELCFNVALNRLPASAAVASSPLLGGHGHHGHYYPPSLSNALVAAFKRAQAHQRRGSVESQQQPVLAVKIELEQLVVSILDDPSVSRVMREAGFSSTQVKANVEQAVCSTAASTPSPSSQNPNPSSSAAAAATSPPHHHQEAKATSKQLPLPLHHQARDEDVAAILDCLASRSKRRVVVIAESAGAAEATAHAAVNRIKRGELAKHAALRGAQVVSLRVSSFRDIPREEAERRLGDLRCLVAKARQRQQQVLLVVEDLKWAAEFWAGHVVQQSGRTGFYCSVEHVVTELRALQQASGGGEHGGGGGLCWLLGFGTYQAYAKCRAGQPSLETLWGLQTLTVPAGGLALSLTCAFDDSALGTVNPSMKAGSDTDGNGPASCWPLLGGSQLISRCCADCSAARIDTKAALLPRPSFVSSSSSALPSWLQHCRDHQVLRCSAAAQMFTCSTHALITEINLYYCTIQEPTTHLTDLGKTWSSICGKPSQRMTLHFSAPVSPASSISSYEHGGDRSSHQQPRHSWLLAGLDAAATAHPWKPKSEAGAASRSHDSGASNGSVEVECRAKFKELNAENLKLLCAALEKEVPWQKEVVPEVASTVLQCRSGIAKRRNKSRSTTDGAKEETWMFFLGGDAEGKERVARELASLVFGSRESFLSVKLGGGSAPSSASGSSDEHRSSKRPRTPPAAYLERLYEAISENPHRVIFMEGVEKADWDCQLGIKEAIESGVVRNRAGDEVGVGDAIVILSCESFHAGSRACSPQSKKVKVEMEAKEEESAVGDHEERNEDGTSSSSPPCIDLNVDVESDDQADERNFGDLCLLTAVDRTLFFTRQENQ</sequence>
<feature type="compositionally biased region" description="Basic and acidic residues" evidence="4">
    <location>
        <begin position="832"/>
        <end position="853"/>
    </location>
</feature>